<evidence type="ECO:0000256" key="2">
    <source>
        <dbReference type="SAM" id="MobiDB-lite"/>
    </source>
</evidence>
<evidence type="ECO:0000313" key="4">
    <source>
        <dbReference type="EMBL" id="PON88393.1"/>
    </source>
</evidence>
<dbReference type="FunCoup" id="A0A2P5ES66">
    <property type="interactions" value="2334"/>
</dbReference>
<dbReference type="GO" id="GO:0006355">
    <property type="term" value="P:regulation of DNA-templated transcription"/>
    <property type="evidence" value="ECO:0007669"/>
    <property type="project" value="TreeGrafter"/>
</dbReference>
<dbReference type="PROSITE" id="PS50084">
    <property type="entry name" value="KH_TYPE_1"/>
    <property type="match status" value="1"/>
</dbReference>
<dbReference type="OrthoDB" id="277832at2759"/>
<gene>
    <name evidence="4" type="ORF">TorRG33x02_157590</name>
</gene>
<organism evidence="4 5">
    <name type="scientific">Trema orientale</name>
    <name type="common">Charcoal tree</name>
    <name type="synonym">Celtis orientalis</name>
    <dbReference type="NCBI Taxonomy" id="63057"/>
    <lineage>
        <taxon>Eukaryota</taxon>
        <taxon>Viridiplantae</taxon>
        <taxon>Streptophyta</taxon>
        <taxon>Embryophyta</taxon>
        <taxon>Tracheophyta</taxon>
        <taxon>Spermatophyta</taxon>
        <taxon>Magnoliopsida</taxon>
        <taxon>eudicotyledons</taxon>
        <taxon>Gunneridae</taxon>
        <taxon>Pentapetalae</taxon>
        <taxon>rosids</taxon>
        <taxon>fabids</taxon>
        <taxon>Rosales</taxon>
        <taxon>Cannabaceae</taxon>
        <taxon>Trema</taxon>
    </lineage>
</organism>
<feature type="domain" description="K Homology" evidence="3">
    <location>
        <begin position="153"/>
        <end position="221"/>
    </location>
</feature>
<dbReference type="Gene3D" id="3.90.1140.10">
    <property type="entry name" value="Cyclic phosphodiesterase"/>
    <property type="match status" value="1"/>
</dbReference>
<dbReference type="GO" id="GO:0003723">
    <property type="term" value="F:RNA binding"/>
    <property type="evidence" value="ECO:0007669"/>
    <property type="project" value="UniProtKB-UniRule"/>
</dbReference>
<dbReference type="EMBL" id="JXTC01000106">
    <property type="protein sequence ID" value="PON88393.1"/>
    <property type="molecule type" value="Genomic_DNA"/>
</dbReference>
<dbReference type="Gene3D" id="3.30.1370.10">
    <property type="entry name" value="K Homology domain, type 1"/>
    <property type="match status" value="1"/>
</dbReference>
<dbReference type="InterPro" id="IPR019510">
    <property type="entry name" value="AKAP7-like_phosphoesterase"/>
</dbReference>
<keyword evidence="5" id="KW-1185">Reference proteome</keyword>
<proteinExistence type="predicted"/>
<dbReference type="Proteomes" id="UP000237000">
    <property type="component" value="Unassembled WGS sequence"/>
</dbReference>
<dbReference type="GO" id="GO:0005634">
    <property type="term" value="C:nucleus"/>
    <property type="evidence" value="ECO:0007669"/>
    <property type="project" value="TreeGrafter"/>
</dbReference>
<name>A0A2P5ES66_TREOI</name>
<dbReference type="InParanoid" id="A0A2P5ES66"/>
<dbReference type="InterPro" id="IPR004087">
    <property type="entry name" value="KH_dom"/>
</dbReference>
<reference evidence="5" key="1">
    <citation type="submission" date="2016-06" db="EMBL/GenBank/DDBJ databases">
        <title>Parallel loss of symbiosis genes in relatives of nitrogen-fixing non-legume Parasponia.</title>
        <authorList>
            <person name="Van Velzen R."/>
            <person name="Holmer R."/>
            <person name="Bu F."/>
            <person name="Rutten L."/>
            <person name="Van Zeijl A."/>
            <person name="Liu W."/>
            <person name="Santuari L."/>
            <person name="Cao Q."/>
            <person name="Sharma T."/>
            <person name="Shen D."/>
            <person name="Roswanjaya Y."/>
            <person name="Wardhani T."/>
            <person name="Kalhor M.S."/>
            <person name="Jansen J."/>
            <person name="Van den Hoogen J."/>
            <person name="Gungor B."/>
            <person name="Hartog M."/>
            <person name="Hontelez J."/>
            <person name="Verver J."/>
            <person name="Yang W.-C."/>
            <person name="Schijlen E."/>
            <person name="Repin R."/>
            <person name="Schilthuizen M."/>
            <person name="Schranz E."/>
            <person name="Heidstra R."/>
            <person name="Miyata K."/>
            <person name="Fedorova E."/>
            <person name="Kohlen W."/>
            <person name="Bisseling T."/>
            <person name="Smit S."/>
            <person name="Geurts R."/>
        </authorList>
    </citation>
    <scope>NUCLEOTIDE SEQUENCE [LARGE SCALE GENOMIC DNA]</scope>
    <source>
        <strain evidence="5">cv. RG33-2</strain>
    </source>
</reference>
<evidence type="ECO:0000259" key="3">
    <source>
        <dbReference type="SMART" id="SM00322"/>
    </source>
</evidence>
<comment type="caution">
    <text evidence="4">The sequence shown here is derived from an EMBL/GenBank/DDBJ whole genome shotgun (WGS) entry which is preliminary data.</text>
</comment>
<evidence type="ECO:0000313" key="5">
    <source>
        <dbReference type="Proteomes" id="UP000237000"/>
    </source>
</evidence>
<dbReference type="InterPro" id="IPR009210">
    <property type="entry name" value="ASCC1"/>
</dbReference>
<accession>A0A2P5ES66</accession>
<evidence type="ECO:0000256" key="1">
    <source>
        <dbReference type="PROSITE-ProRule" id="PRU00117"/>
    </source>
</evidence>
<dbReference type="SUPFAM" id="SSF55144">
    <property type="entry name" value="LigT-like"/>
    <property type="match status" value="1"/>
</dbReference>
<dbReference type="Pfam" id="PF10469">
    <property type="entry name" value="AKAP7_NLS"/>
    <property type="match status" value="1"/>
</dbReference>
<dbReference type="PANTHER" id="PTHR13360">
    <property type="entry name" value="ACTIVATING SIGNAL COINTEGRATOR 1 COMPLEX SUBUNIT 1"/>
    <property type="match status" value="1"/>
</dbReference>
<dbReference type="AlphaFoldDB" id="A0A2P5ES66"/>
<dbReference type="GO" id="GO:0006307">
    <property type="term" value="P:DNA alkylation repair"/>
    <property type="evidence" value="ECO:0007669"/>
    <property type="project" value="InterPro"/>
</dbReference>
<dbReference type="Pfam" id="PF00013">
    <property type="entry name" value="KH_1"/>
    <property type="match status" value="1"/>
</dbReference>
<protein>
    <submittedName>
        <fullName evidence="4">Activating signal cointegrator 1 complex subunit</fullName>
    </submittedName>
</protein>
<feature type="compositionally biased region" description="Acidic residues" evidence="2">
    <location>
        <begin position="271"/>
        <end position="284"/>
    </location>
</feature>
<dbReference type="SUPFAM" id="SSF54791">
    <property type="entry name" value="Eukaryotic type KH-domain (KH-domain type I)"/>
    <property type="match status" value="1"/>
</dbReference>
<dbReference type="InterPro" id="IPR004088">
    <property type="entry name" value="KH_dom_type_1"/>
</dbReference>
<dbReference type="STRING" id="63057.A0A2P5ES66"/>
<dbReference type="SMART" id="SM00322">
    <property type="entry name" value="KH"/>
    <property type="match status" value="1"/>
</dbReference>
<sequence>MIACRSLLFRADRVTKLSNSCSAFKPLAYLQGYGTYHVLNYKVKMASRKDKHNVGDKSKKLKSINPVWRPLTTQTSSHEEYSSKDVKVELEAECQVQEVHNSTSTSISVSNAQNVTDVTEEVIERTVPITSYSGMDDIGNSGALKGESVNSTEKHSIRVQVGASLIRFIIGKGGSTQKQIEEEMGVKIIIPSSKKEDSVVIEGFSIDSVAEASARIQAILDEAVKSPGLNYSHFISLPLAIHPELVDKLVMFQNSILGCDDPFLEKNVDSDSNEEYNENEDEDQKLDKGPDVAVELKVDSDNERVKVNITNIPVVSYAPKTTASKSSTLSDMGIDKSIFIKPKTFHLTVLMLKLWNKERVDAATKVLQSISSKVMDALDNQPVSIRLRGLDCMRGSLAKARVLYAPVEETGSEGRLLCACQVIVDAFVKAGLVLEKDANQKLKLHATVMNTSHRKRTRWTRKRQFDSFDARSIFKRYGSEEWGEYVIREAHLSQRFVYDDSGYYHCCASIPFPEKMQVD</sequence>
<keyword evidence="1" id="KW-0694">RNA-binding</keyword>
<feature type="region of interest" description="Disordered" evidence="2">
    <location>
        <begin position="268"/>
        <end position="289"/>
    </location>
</feature>
<dbReference type="InterPro" id="IPR036612">
    <property type="entry name" value="KH_dom_type_1_sf"/>
</dbReference>
<dbReference type="PANTHER" id="PTHR13360:SF1">
    <property type="entry name" value="ACTIVATING SIGNAL COINTEGRATOR 1 COMPLEX SUBUNIT 1"/>
    <property type="match status" value="1"/>
</dbReference>
<dbReference type="InterPro" id="IPR009097">
    <property type="entry name" value="Cyclic_Pdiesterase"/>
</dbReference>